<evidence type="ECO:0000256" key="9">
    <source>
        <dbReference type="ARBA" id="ARBA00023065"/>
    </source>
</evidence>
<feature type="transmembrane region" description="Helical" evidence="14">
    <location>
        <begin position="38"/>
        <end position="56"/>
    </location>
</feature>
<feature type="binding site" evidence="14">
    <location>
        <position position="78"/>
    </location>
    <ligand>
        <name>Na(+)</name>
        <dbReference type="ChEBI" id="CHEBI:29101"/>
        <note>structural</note>
    </ligand>
</feature>
<dbReference type="GO" id="GO:0005886">
    <property type="term" value="C:plasma membrane"/>
    <property type="evidence" value="ECO:0007669"/>
    <property type="project" value="UniProtKB-SubCell"/>
</dbReference>
<keyword evidence="4 14" id="KW-0997">Cell inner membrane</keyword>
<dbReference type="NCBIfam" id="TIGR00494">
    <property type="entry name" value="crcB"/>
    <property type="match status" value="1"/>
</dbReference>
<dbReference type="KEGG" id="ccm:Ccan_00500"/>
<keyword evidence="7 14" id="KW-1133">Transmembrane helix</keyword>
<comment type="catalytic activity">
    <reaction evidence="13">
        <text>fluoride(in) = fluoride(out)</text>
        <dbReference type="Rhea" id="RHEA:76159"/>
        <dbReference type="ChEBI" id="CHEBI:17051"/>
    </reaction>
    <physiologicalReaction direction="left-to-right" evidence="13">
        <dbReference type="Rhea" id="RHEA:76160"/>
    </physiologicalReaction>
</comment>
<keyword evidence="6 14" id="KW-0479">Metal-binding</keyword>
<comment type="subcellular location">
    <subcellularLocation>
        <location evidence="14">Cell inner membrane</location>
        <topology evidence="14">Multi-pass membrane protein</topology>
    </subcellularLocation>
    <subcellularLocation>
        <location evidence="1">Cell membrane</location>
        <topology evidence="1">Multi-pass membrane protein</topology>
    </subcellularLocation>
</comment>
<evidence type="ECO:0000256" key="1">
    <source>
        <dbReference type="ARBA" id="ARBA00004651"/>
    </source>
</evidence>
<dbReference type="Proteomes" id="UP000008895">
    <property type="component" value="Chromosome"/>
</dbReference>
<organism evidence="15 16">
    <name type="scientific">Capnocytophaga canimorsus (strain 5)</name>
    <dbReference type="NCBI Taxonomy" id="860228"/>
    <lineage>
        <taxon>Bacteria</taxon>
        <taxon>Pseudomonadati</taxon>
        <taxon>Bacteroidota</taxon>
        <taxon>Flavobacteriia</taxon>
        <taxon>Flavobacteriales</taxon>
        <taxon>Flavobacteriaceae</taxon>
        <taxon>Capnocytophaga</taxon>
    </lineage>
</organism>
<evidence type="ECO:0000256" key="2">
    <source>
        <dbReference type="ARBA" id="ARBA00022448"/>
    </source>
</evidence>
<dbReference type="RefSeq" id="WP_013996168.1">
    <property type="nucleotide sequence ID" value="NC_015846.1"/>
</dbReference>
<keyword evidence="9 14" id="KW-0406">Ion transport</keyword>
<evidence type="ECO:0000256" key="7">
    <source>
        <dbReference type="ARBA" id="ARBA00022989"/>
    </source>
</evidence>
<evidence type="ECO:0000256" key="14">
    <source>
        <dbReference type="HAMAP-Rule" id="MF_00454"/>
    </source>
</evidence>
<dbReference type="PANTHER" id="PTHR28259">
    <property type="entry name" value="FLUORIDE EXPORT PROTEIN 1-RELATED"/>
    <property type="match status" value="1"/>
</dbReference>
<gene>
    <name evidence="14" type="primary">fluC</name>
    <name evidence="14" type="synonym">crcB</name>
    <name evidence="15" type="ordered locus">Ccan_00500</name>
</gene>
<accession>F9YPS8</accession>
<protein>
    <recommendedName>
        <fullName evidence="14">Fluoride-specific ion channel FluC</fullName>
    </recommendedName>
</protein>
<dbReference type="EMBL" id="CP002113">
    <property type="protein sequence ID" value="AEK22173.1"/>
    <property type="molecule type" value="Genomic_DNA"/>
</dbReference>
<keyword evidence="8 14" id="KW-0915">Sodium</keyword>
<dbReference type="PANTHER" id="PTHR28259:SF18">
    <property type="entry name" value="FLUORIDE-SPECIFIC ION CHANNEL FLUC"/>
    <property type="match status" value="1"/>
</dbReference>
<evidence type="ECO:0000256" key="8">
    <source>
        <dbReference type="ARBA" id="ARBA00023053"/>
    </source>
</evidence>
<evidence type="ECO:0000256" key="4">
    <source>
        <dbReference type="ARBA" id="ARBA00022519"/>
    </source>
</evidence>
<keyword evidence="3 14" id="KW-1003">Cell membrane</keyword>
<feature type="transmembrane region" description="Helical" evidence="14">
    <location>
        <begin position="68"/>
        <end position="88"/>
    </location>
</feature>
<comment type="similarity">
    <text evidence="12 14">Belongs to the fluoride channel Fluc/FEX (TC 1.A.43) family.</text>
</comment>
<dbReference type="HAMAP" id="MF_00454">
    <property type="entry name" value="FluC"/>
    <property type="match status" value="1"/>
</dbReference>
<dbReference type="STRING" id="860228.Ccan_00500"/>
<dbReference type="HOGENOM" id="CLU_114342_2_3_10"/>
<keyword evidence="2 14" id="KW-0813">Transport</keyword>
<reference evidence="15 16" key="1">
    <citation type="journal article" date="2011" name="J. Bacteriol.">
        <title>Complete genome sequence of the dog commensal and human pathogen Capnocytophaga canimorsus strain 5.</title>
        <authorList>
            <person name="Manfredi P."/>
            <person name="Pagni M."/>
            <person name="Cornelis G.R."/>
        </authorList>
    </citation>
    <scope>NUCLEOTIDE SEQUENCE [LARGE SCALE GENOMIC DNA]</scope>
    <source>
        <strain evidence="16">5</strain>
    </source>
</reference>
<dbReference type="AlphaFoldDB" id="F9YPS8"/>
<dbReference type="OrthoDB" id="9815830at2"/>
<comment type="function">
    <text evidence="14">Fluoride-specific ion channel. Important for reducing fluoride concentration in the cell, thus reducing its toxicity.</text>
</comment>
<evidence type="ECO:0000256" key="5">
    <source>
        <dbReference type="ARBA" id="ARBA00022692"/>
    </source>
</evidence>
<evidence type="ECO:0000256" key="12">
    <source>
        <dbReference type="ARBA" id="ARBA00035120"/>
    </source>
</evidence>
<dbReference type="GO" id="GO:0140114">
    <property type="term" value="P:cellular detoxification of fluoride"/>
    <property type="evidence" value="ECO:0007669"/>
    <property type="project" value="UniProtKB-UniRule"/>
</dbReference>
<evidence type="ECO:0000313" key="15">
    <source>
        <dbReference type="EMBL" id="AEK22173.1"/>
    </source>
</evidence>
<dbReference type="GO" id="GO:0046872">
    <property type="term" value="F:metal ion binding"/>
    <property type="evidence" value="ECO:0007669"/>
    <property type="project" value="UniProtKB-KW"/>
</dbReference>
<proteinExistence type="inferred from homology"/>
<evidence type="ECO:0000313" key="16">
    <source>
        <dbReference type="Proteomes" id="UP000008895"/>
    </source>
</evidence>
<keyword evidence="16" id="KW-1185">Reference proteome</keyword>
<evidence type="ECO:0000256" key="3">
    <source>
        <dbReference type="ARBA" id="ARBA00022475"/>
    </source>
</evidence>
<dbReference type="eggNOG" id="COG0239">
    <property type="taxonomic scope" value="Bacteria"/>
</dbReference>
<dbReference type="InterPro" id="IPR003691">
    <property type="entry name" value="FluC"/>
</dbReference>
<feature type="transmembrane region" description="Helical" evidence="14">
    <location>
        <begin position="100"/>
        <end position="121"/>
    </location>
</feature>
<evidence type="ECO:0000256" key="11">
    <source>
        <dbReference type="ARBA" id="ARBA00023303"/>
    </source>
</evidence>
<feature type="binding site" evidence="14">
    <location>
        <position position="75"/>
    </location>
    <ligand>
        <name>Na(+)</name>
        <dbReference type="ChEBI" id="CHEBI:29101"/>
        <note>structural</note>
    </ligand>
</feature>
<keyword evidence="11 14" id="KW-0407">Ion channel</keyword>
<evidence type="ECO:0000256" key="10">
    <source>
        <dbReference type="ARBA" id="ARBA00023136"/>
    </source>
</evidence>
<keyword evidence="10 14" id="KW-0472">Membrane</keyword>
<dbReference type="Pfam" id="PF02537">
    <property type="entry name" value="CRCB"/>
    <property type="match status" value="1"/>
</dbReference>
<comment type="activity regulation">
    <text evidence="14">Na(+) is not transported, but it plays an essential structural role and its presence is essential for fluoride channel function.</text>
</comment>
<evidence type="ECO:0000256" key="6">
    <source>
        <dbReference type="ARBA" id="ARBA00022723"/>
    </source>
</evidence>
<name>F9YPS8_CAPCC</name>
<evidence type="ECO:0000256" key="13">
    <source>
        <dbReference type="ARBA" id="ARBA00035585"/>
    </source>
</evidence>
<dbReference type="GO" id="GO:0062054">
    <property type="term" value="F:fluoride channel activity"/>
    <property type="evidence" value="ECO:0007669"/>
    <property type="project" value="UniProtKB-UniRule"/>
</dbReference>
<feature type="transmembrane region" description="Helical" evidence="14">
    <location>
        <begin position="6"/>
        <end position="26"/>
    </location>
</feature>
<sequence length="134" mass="14809">MLKSLLYVGLGSALGGVFRFLCYFLITLKFGKNFPTGTFIINGIGSFLIGFLFVFFHKRNFSADLQIFLLTGVLGGFTTFSAFSLETLQLIGQKECYKAVIYVLGSVFLGVVACFGGYLLAHWGINNTIFTIRK</sequence>
<keyword evidence="5 14" id="KW-0812">Transmembrane</keyword>